<dbReference type="PROSITE" id="PS50275">
    <property type="entry name" value="SAC"/>
    <property type="match status" value="1"/>
</dbReference>
<feature type="region of interest" description="Disordered" evidence="1">
    <location>
        <begin position="239"/>
        <end position="298"/>
    </location>
</feature>
<dbReference type="Proteomes" id="UP000289152">
    <property type="component" value="Unassembled WGS sequence"/>
</dbReference>
<feature type="compositionally biased region" description="Acidic residues" evidence="1">
    <location>
        <begin position="178"/>
        <end position="195"/>
    </location>
</feature>
<name>A0A4Q1BSK0_TREME</name>
<dbReference type="AlphaFoldDB" id="A0A4Q1BSK0"/>
<dbReference type="GO" id="GO:0005783">
    <property type="term" value="C:endoplasmic reticulum"/>
    <property type="evidence" value="ECO:0007669"/>
    <property type="project" value="TreeGrafter"/>
</dbReference>
<dbReference type="InterPro" id="IPR002013">
    <property type="entry name" value="SAC_dom"/>
</dbReference>
<dbReference type="EMBL" id="SDIL01000012">
    <property type="protein sequence ID" value="RXK41013.1"/>
    <property type="molecule type" value="Genomic_DNA"/>
</dbReference>
<reference evidence="4 5" key="1">
    <citation type="submission" date="2016-06" db="EMBL/GenBank/DDBJ databases">
        <title>Evolution of pathogenesis and genome organization in the Tremellales.</title>
        <authorList>
            <person name="Cuomo C."/>
            <person name="Litvintseva A."/>
            <person name="Heitman J."/>
            <person name="Chen Y."/>
            <person name="Sun S."/>
            <person name="Springer D."/>
            <person name="Dromer F."/>
            <person name="Young S."/>
            <person name="Zeng Q."/>
            <person name="Chapman S."/>
            <person name="Gujja S."/>
            <person name="Saif S."/>
            <person name="Birren B."/>
        </authorList>
    </citation>
    <scope>NUCLEOTIDE SEQUENCE [LARGE SCALE GENOMIC DNA]</scope>
    <source>
        <strain evidence="4 5">ATCC 28783</strain>
    </source>
</reference>
<proteinExistence type="predicted"/>
<dbReference type="InterPro" id="IPR022158">
    <property type="entry name" value="Inositol_phosphatase"/>
</dbReference>
<dbReference type="PANTHER" id="PTHR45662">
    <property type="entry name" value="PHOSPHATIDYLINOSITIDE PHOSPHATASE SAC1"/>
    <property type="match status" value="1"/>
</dbReference>
<feature type="domain" description="HSac2" evidence="3">
    <location>
        <begin position="771"/>
        <end position="928"/>
    </location>
</feature>
<evidence type="ECO:0000259" key="2">
    <source>
        <dbReference type="PROSITE" id="PS50275"/>
    </source>
</evidence>
<feature type="region of interest" description="Disordered" evidence="1">
    <location>
        <begin position="894"/>
        <end position="913"/>
    </location>
</feature>
<dbReference type="Pfam" id="PF02383">
    <property type="entry name" value="Syja_N"/>
    <property type="match status" value="1"/>
</dbReference>
<dbReference type="InterPro" id="IPR034753">
    <property type="entry name" value="hSac2"/>
</dbReference>
<dbReference type="OrthoDB" id="405996at2759"/>
<dbReference type="Pfam" id="PF12456">
    <property type="entry name" value="hSac2"/>
    <property type="match status" value="1"/>
</dbReference>
<evidence type="ECO:0000259" key="3">
    <source>
        <dbReference type="PROSITE" id="PS51791"/>
    </source>
</evidence>
<dbReference type="PANTHER" id="PTHR45662:SF7">
    <property type="entry name" value="SACI DOMAIN PROTEIN (AFU_ORTHOLOGUE AFUA_1G15890)"/>
    <property type="match status" value="1"/>
</dbReference>
<dbReference type="InParanoid" id="A0A4Q1BSK0"/>
<keyword evidence="5" id="KW-1185">Reference proteome</keyword>
<evidence type="ECO:0000256" key="1">
    <source>
        <dbReference type="SAM" id="MobiDB-lite"/>
    </source>
</evidence>
<feature type="region of interest" description="Disordered" evidence="1">
    <location>
        <begin position="96"/>
        <end position="115"/>
    </location>
</feature>
<feature type="domain" description="SAC" evidence="2">
    <location>
        <begin position="329"/>
        <end position="699"/>
    </location>
</feature>
<feature type="region of interest" description="Disordered" evidence="1">
    <location>
        <begin position="156"/>
        <end position="223"/>
    </location>
</feature>
<comment type="caution">
    <text evidence="4">The sequence shown here is derived from an EMBL/GenBank/DDBJ whole genome shotgun (WGS) entry which is preliminary data.</text>
</comment>
<evidence type="ECO:0000313" key="4">
    <source>
        <dbReference type="EMBL" id="RXK41013.1"/>
    </source>
</evidence>
<protein>
    <submittedName>
        <fullName evidence="4">Inositol polyphosphate-5-phosphatase F</fullName>
    </submittedName>
</protein>
<organism evidence="4 5">
    <name type="scientific">Tremella mesenterica</name>
    <name type="common">Jelly fungus</name>
    <dbReference type="NCBI Taxonomy" id="5217"/>
    <lineage>
        <taxon>Eukaryota</taxon>
        <taxon>Fungi</taxon>
        <taxon>Dikarya</taxon>
        <taxon>Basidiomycota</taxon>
        <taxon>Agaricomycotina</taxon>
        <taxon>Tremellomycetes</taxon>
        <taxon>Tremellales</taxon>
        <taxon>Tremellaceae</taxon>
        <taxon>Tremella</taxon>
    </lineage>
</organism>
<feature type="compositionally biased region" description="Pro residues" evidence="1">
    <location>
        <begin position="265"/>
        <end position="277"/>
    </location>
</feature>
<evidence type="ECO:0000313" key="5">
    <source>
        <dbReference type="Proteomes" id="UP000289152"/>
    </source>
</evidence>
<sequence>MPNNVPPSRSSRFIVPPMPPRIHRRLRLVARENGLVITPSDPESHDGVMIRWGVESKLQPIEEHLDQGLEVGGLLGLVRLWDTAYLLVFLPPTKPPSPLFSSHSDSEETKDALSGSRQVYTIENTHPVPLSYDLASKVIQRLTDFQTKKKKKAQGINIRWKLPTTTGPGAVPSADPSDPPDESEDNSETSDEEDEPRASTSGTSSIAPEADDSPLVPTIDKEVGKRRRFSIDWDKFTKQVGRRKKSQQTSTTSTDPSTVQVLSPTPNPPGPVPPGPVPQDLNSLALPPQEEPKEKEIEEENLVSEIQGQSTLADPPKRHDLETKIIRQICREFSSGSFFYSFDLDLTHSLQHKRSVLDTRANSSTALSQLLPEDHTNILKDHSATTFEDVVEPDIRLPLWRRVDRRFFWNEHLLKDFLDAGLNSFILPVMQGWVQSTTFNIPIPPNPRNPEASTIVPVDLTVISRRSRDRAGLRYQRRGIDEEGHVANFVETEMMVRAKIEGKVSVFSFVQIRGSIPLKWSQSPYSMKPPPVLDQPIEKCYSVANSHFDDLTKRYGPITIVNLSEQVGKEAVVTNGFRQLVRSLERKDIKYEEFDFHAKCKGMKWENIAELVTKLDLSDMGYLWTLQGEVVRRQDGVFRTNCIDCLDRTNVVQSAIARQVLGTMLIQLGLKADLDPEVENVFNDVWANNGDTISLCYAHTSALKGDFVRTGKRDLTGMLHDGVSSLSRMFYGAISDFFAQAVISFFLGHRNLGIFSEFLETMQSTDASNLVQLSRIRTAAIEIASARVLSEGEIRLAGWTLLSPEERNVRIGTKLEEKILILTRKAVYVVVFNFALEKVVQFTRIPLGSITLIQLEGAYILSPLQEASRDPLENYGFVLNFSPSNEDTRYNTYSIRNRRGPGPDSSPSTPILEDKSLDSNQSFAFKVLPREFIAKGASSGQIDEDDISIDSGDTCKAAAERIAEKIKLQCEQLGGGGEGFVKYEDVVSLEEAQRSTTLLERVDYALKRFLWL</sequence>
<feature type="compositionally biased region" description="Low complexity" evidence="1">
    <location>
        <begin position="247"/>
        <end position="260"/>
    </location>
</feature>
<dbReference type="PROSITE" id="PS51791">
    <property type="entry name" value="HSAC2"/>
    <property type="match status" value="1"/>
</dbReference>
<dbReference type="GO" id="GO:0046856">
    <property type="term" value="P:phosphatidylinositol dephosphorylation"/>
    <property type="evidence" value="ECO:0007669"/>
    <property type="project" value="TreeGrafter"/>
</dbReference>
<dbReference type="GO" id="GO:0043812">
    <property type="term" value="F:phosphatidylinositol-4-phosphate phosphatase activity"/>
    <property type="evidence" value="ECO:0007669"/>
    <property type="project" value="TreeGrafter"/>
</dbReference>
<gene>
    <name evidence="4" type="ORF">M231_01644</name>
</gene>
<dbReference type="VEuPathDB" id="FungiDB:TREMEDRAFT_30281"/>
<accession>A0A4Q1BSK0</accession>